<dbReference type="EMBL" id="BK032561">
    <property type="protein sequence ID" value="DAF47912.1"/>
    <property type="molecule type" value="Genomic_DNA"/>
</dbReference>
<organism evidence="1">
    <name type="scientific">Siphoviridae sp. ct0D87</name>
    <dbReference type="NCBI Taxonomy" id="2827760"/>
    <lineage>
        <taxon>Viruses</taxon>
        <taxon>Duplodnaviria</taxon>
        <taxon>Heunggongvirae</taxon>
        <taxon>Uroviricota</taxon>
        <taxon>Caudoviricetes</taxon>
    </lineage>
</organism>
<name>A0A8S5SAF0_9CAUD</name>
<proteinExistence type="predicted"/>
<reference evidence="1" key="1">
    <citation type="journal article" date="2021" name="Proc. Natl. Acad. Sci. U.S.A.">
        <title>A Catalog of Tens of Thousands of Viruses from Human Metagenomes Reveals Hidden Associations with Chronic Diseases.</title>
        <authorList>
            <person name="Tisza M.J."/>
            <person name="Buck C.B."/>
        </authorList>
    </citation>
    <scope>NUCLEOTIDE SEQUENCE</scope>
    <source>
        <strain evidence="1">Ct0D87</strain>
    </source>
</reference>
<sequence>MIEERIDKLIKTYQGYIDKNQTLIDFNNGVLLYRLEQRYEDYIELSARKIEELRKENELFRTFIESLEYAKAGERK</sequence>
<protein>
    <submittedName>
        <fullName evidence="1">Uncharacterized protein</fullName>
    </submittedName>
</protein>
<evidence type="ECO:0000313" key="1">
    <source>
        <dbReference type="EMBL" id="DAF47912.1"/>
    </source>
</evidence>
<accession>A0A8S5SAF0</accession>